<keyword evidence="3" id="KW-0732">Signal</keyword>
<organism evidence="4 5">
    <name type="scientific">Gemmata massiliana</name>
    <dbReference type="NCBI Taxonomy" id="1210884"/>
    <lineage>
        <taxon>Bacteria</taxon>
        <taxon>Pseudomonadati</taxon>
        <taxon>Planctomycetota</taxon>
        <taxon>Planctomycetia</taxon>
        <taxon>Gemmatales</taxon>
        <taxon>Gemmataceae</taxon>
        <taxon>Gemmata</taxon>
    </lineage>
</organism>
<keyword evidence="2" id="KW-0472">Membrane</keyword>
<proteinExistence type="predicted"/>
<protein>
    <submittedName>
        <fullName evidence="4">: FliO</fullName>
    </submittedName>
</protein>
<gene>
    <name evidence="4" type="ORF">SOIL9_13290</name>
</gene>
<evidence type="ECO:0000256" key="2">
    <source>
        <dbReference type="SAM" id="Phobius"/>
    </source>
</evidence>
<feature type="signal peptide" evidence="3">
    <location>
        <begin position="1"/>
        <end position="20"/>
    </location>
</feature>
<dbReference type="AlphaFoldDB" id="A0A6P2D7N7"/>
<evidence type="ECO:0000313" key="4">
    <source>
        <dbReference type="EMBL" id="VTR96385.1"/>
    </source>
</evidence>
<dbReference type="RefSeq" id="WP_162670676.1">
    <property type="nucleotide sequence ID" value="NZ_LR593886.1"/>
</dbReference>
<evidence type="ECO:0000313" key="5">
    <source>
        <dbReference type="Proteomes" id="UP000464178"/>
    </source>
</evidence>
<feature type="transmembrane region" description="Helical" evidence="2">
    <location>
        <begin position="44"/>
        <end position="64"/>
    </location>
</feature>
<keyword evidence="2" id="KW-1133">Transmembrane helix</keyword>
<reference evidence="4 5" key="1">
    <citation type="submission" date="2019-05" db="EMBL/GenBank/DDBJ databases">
        <authorList>
            <consortium name="Science for Life Laboratories"/>
        </authorList>
    </citation>
    <scope>NUCLEOTIDE SEQUENCE [LARGE SCALE GENOMIC DNA]</scope>
    <source>
        <strain evidence="4">Soil9</strain>
    </source>
</reference>
<name>A0A6P2D7N7_9BACT</name>
<accession>A0A6P2D7N7</accession>
<keyword evidence="5" id="KW-1185">Reference proteome</keyword>
<keyword evidence="2" id="KW-0812">Transmembrane</keyword>
<dbReference type="Proteomes" id="UP000464178">
    <property type="component" value="Chromosome"/>
</dbReference>
<sequence>MTRTLVALAVSLGTASPLFAGPTSGLEYAPPAAPAPPDIGALVVRLVLMTVVLIGLCAVVLWLARRLNQPMGGAGDGGGRLKHEGTLALDRVCAVHVISVDGQTVAVTTDGTGLRSMVVLAEPFDAALNEANETLEPAERPAPVRPQVFSFSATLNTAAEPVPEKEPAPPAPVAPAVPKWSPDEVQQLLQRLVNRPNDEPIISRDAALR</sequence>
<dbReference type="EMBL" id="LR593886">
    <property type="protein sequence ID" value="VTR96385.1"/>
    <property type="molecule type" value="Genomic_DNA"/>
</dbReference>
<feature type="region of interest" description="Disordered" evidence="1">
    <location>
        <begin position="159"/>
        <end position="180"/>
    </location>
</feature>
<dbReference type="KEGG" id="gms:SOIL9_13290"/>
<evidence type="ECO:0000256" key="3">
    <source>
        <dbReference type="SAM" id="SignalP"/>
    </source>
</evidence>
<feature type="chain" id="PRO_5026933042" evidence="3">
    <location>
        <begin position="21"/>
        <end position="209"/>
    </location>
</feature>
<evidence type="ECO:0000256" key="1">
    <source>
        <dbReference type="SAM" id="MobiDB-lite"/>
    </source>
</evidence>